<sequence>MLGKRVLLHPHDNEQPFTRSLCNVEIPKTIQKVVVNAKCNLHGVGDEKVIIDLSKSKGKGFIVKKAN</sequence>
<name>A0ABU9HGL0_9GAMM</name>
<proteinExistence type="predicted"/>
<dbReference type="RefSeq" id="WP_341629321.1">
    <property type="nucleotide sequence ID" value="NZ_JBAKBA010000073.1"/>
</dbReference>
<comment type="caution">
    <text evidence="1">The sequence shown here is derived from an EMBL/GenBank/DDBJ whole genome shotgun (WGS) entry which is preliminary data.</text>
</comment>
<gene>
    <name evidence="1" type="ORF">V6255_17650</name>
</gene>
<keyword evidence="2" id="KW-1185">Reference proteome</keyword>
<organism evidence="1 2">
    <name type="scientific">Psychromonas arctica</name>
    <dbReference type="NCBI Taxonomy" id="168275"/>
    <lineage>
        <taxon>Bacteria</taxon>
        <taxon>Pseudomonadati</taxon>
        <taxon>Pseudomonadota</taxon>
        <taxon>Gammaproteobacteria</taxon>
        <taxon>Alteromonadales</taxon>
        <taxon>Psychromonadaceae</taxon>
        <taxon>Psychromonas</taxon>
    </lineage>
</organism>
<dbReference type="Proteomes" id="UP001366060">
    <property type="component" value="Unassembled WGS sequence"/>
</dbReference>
<dbReference type="EMBL" id="JBAKBA010000073">
    <property type="protein sequence ID" value="MEL0660958.1"/>
    <property type="molecule type" value="Genomic_DNA"/>
</dbReference>
<evidence type="ECO:0000313" key="1">
    <source>
        <dbReference type="EMBL" id="MEL0660958.1"/>
    </source>
</evidence>
<protein>
    <submittedName>
        <fullName evidence="1">Uncharacterized protein</fullName>
    </submittedName>
</protein>
<reference evidence="1 2" key="1">
    <citation type="submission" date="2024-02" db="EMBL/GenBank/DDBJ databases">
        <title>Bacteria isolated from the canopy kelp, Nereocystis luetkeana.</title>
        <authorList>
            <person name="Pfister C.A."/>
            <person name="Younker I.T."/>
            <person name="Light S.H."/>
        </authorList>
    </citation>
    <scope>NUCLEOTIDE SEQUENCE [LARGE SCALE GENOMIC DNA]</scope>
    <source>
        <strain evidence="1 2">TI.2.07</strain>
    </source>
</reference>
<accession>A0ABU9HGL0</accession>
<evidence type="ECO:0000313" key="2">
    <source>
        <dbReference type="Proteomes" id="UP001366060"/>
    </source>
</evidence>